<evidence type="ECO:0000259" key="1">
    <source>
        <dbReference type="SMART" id="SM00646"/>
    </source>
</evidence>
<dbReference type="Gene3D" id="3.40.50.12090">
    <property type="match status" value="1"/>
</dbReference>
<dbReference type="PANTHER" id="PTHR30032:SF8">
    <property type="entry name" value="GERMINATION-SPECIFIC N-ACETYLMURAMOYL-L-ALANINE AMIDASE"/>
    <property type="match status" value="1"/>
</dbReference>
<reference evidence="2" key="1">
    <citation type="submission" date="2022-05" db="EMBL/GenBank/DDBJ databases">
        <title>Draft genome sequence of Clostridium tertium strain CP3 isolated from Peru.</title>
        <authorList>
            <person name="Hurtado R."/>
            <person name="Lima L."/>
            <person name="Sousa T."/>
            <person name="Jaiswal A.K."/>
            <person name="Tiwari S."/>
            <person name="Maturrano L."/>
            <person name="Brenig B."/>
            <person name="Azevedo V."/>
        </authorList>
    </citation>
    <scope>NUCLEOTIDE SEQUENCE</scope>
    <source>
        <strain evidence="2">CP3</strain>
    </source>
</reference>
<dbReference type="InterPro" id="IPR002508">
    <property type="entry name" value="MurNAc-LAA_cat"/>
</dbReference>
<feature type="non-terminal residue" evidence="2">
    <location>
        <position position="1"/>
    </location>
</feature>
<accession>A0A9X4B0A2</accession>
<dbReference type="PANTHER" id="PTHR30032">
    <property type="entry name" value="N-ACETYLMURAMOYL-L-ALANINE AMIDASE-RELATED"/>
    <property type="match status" value="1"/>
</dbReference>
<comment type="caution">
    <text evidence="2">The sequence shown here is derived from an EMBL/GenBank/DDBJ whole genome shotgun (WGS) entry which is preliminary data.</text>
</comment>
<protein>
    <submittedName>
        <fullName evidence="2">N-acetylmuramoyl-L-alanine amidase</fullName>
    </submittedName>
</protein>
<dbReference type="EMBL" id="JAMRYU010000010">
    <property type="protein sequence ID" value="MDC4240684.1"/>
    <property type="molecule type" value="Genomic_DNA"/>
</dbReference>
<evidence type="ECO:0000313" key="2">
    <source>
        <dbReference type="EMBL" id="MDC4240684.1"/>
    </source>
</evidence>
<gene>
    <name evidence="2" type="ORF">NE398_10985</name>
</gene>
<feature type="domain" description="MurNAc-LAA" evidence="1">
    <location>
        <begin position="1"/>
        <end position="107"/>
    </location>
</feature>
<dbReference type="GO" id="GO:0009253">
    <property type="term" value="P:peptidoglycan catabolic process"/>
    <property type="evidence" value="ECO:0007669"/>
    <property type="project" value="InterPro"/>
</dbReference>
<dbReference type="CDD" id="cd02696">
    <property type="entry name" value="MurNAc-LAA"/>
    <property type="match status" value="1"/>
</dbReference>
<evidence type="ECO:0000313" key="3">
    <source>
        <dbReference type="Proteomes" id="UP001141183"/>
    </source>
</evidence>
<keyword evidence="3" id="KW-1185">Reference proteome</keyword>
<name>A0A9X4B0A2_9CLOT</name>
<organism evidence="2 3">
    <name type="scientific">Clostridium tertium</name>
    <dbReference type="NCBI Taxonomy" id="1559"/>
    <lineage>
        <taxon>Bacteria</taxon>
        <taxon>Bacillati</taxon>
        <taxon>Bacillota</taxon>
        <taxon>Clostridia</taxon>
        <taxon>Eubacteriales</taxon>
        <taxon>Clostridiaceae</taxon>
        <taxon>Clostridium</taxon>
    </lineage>
</organism>
<dbReference type="InterPro" id="IPR051922">
    <property type="entry name" value="Bact_Sporulation_Assoc"/>
</dbReference>
<proteinExistence type="predicted"/>
<dbReference type="Gene3D" id="3.40.630.40">
    <property type="entry name" value="Zn-dependent exopeptidases"/>
    <property type="match status" value="1"/>
</dbReference>
<dbReference type="SMART" id="SM00646">
    <property type="entry name" value="Ami_3"/>
    <property type="match status" value="1"/>
</dbReference>
<dbReference type="GO" id="GO:0008745">
    <property type="term" value="F:N-acetylmuramoyl-L-alanine amidase activity"/>
    <property type="evidence" value="ECO:0007669"/>
    <property type="project" value="InterPro"/>
</dbReference>
<dbReference type="Pfam" id="PF01520">
    <property type="entry name" value="Amidase_3"/>
    <property type="match status" value="1"/>
</dbReference>
<sequence length="208" mass="22894">SIHFNKAYNSYNGAIGAECLVYSKTDNITLDEQVAGRIQNALDGLGFTGPENKSRGVKEDNSLYELRATKMASVIVEVCFVEATEDVALYKKLGPDKIGQVISEAISNKKINNVVKERKYDMKNLVCYCNQVDKRAAEYLADYLQCPCIDATLPFTYSGVAENIIAVGGDNPNKGNGQVGFSGYTTKYIAGKDRYETLKEVLKFIGKL</sequence>
<dbReference type="RefSeq" id="WP_272470360.1">
    <property type="nucleotide sequence ID" value="NZ_JAMRYU010000010.1"/>
</dbReference>
<dbReference type="AlphaFoldDB" id="A0A9X4B0A2"/>
<dbReference type="Proteomes" id="UP001141183">
    <property type="component" value="Unassembled WGS sequence"/>
</dbReference>
<dbReference type="SUPFAM" id="SSF53187">
    <property type="entry name" value="Zn-dependent exopeptidases"/>
    <property type="match status" value="1"/>
</dbReference>